<organism evidence="2 3">
    <name type="scientific">Phytophthora oleae</name>
    <dbReference type="NCBI Taxonomy" id="2107226"/>
    <lineage>
        <taxon>Eukaryota</taxon>
        <taxon>Sar</taxon>
        <taxon>Stramenopiles</taxon>
        <taxon>Oomycota</taxon>
        <taxon>Peronosporomycetes</taxon>
        <taxon>Peronosporales</taxon>
        <taxon>Peronosporaceae</taxon>
        <taxon>Phytophthora</taxon>
    </lineage>
</organism>
<accession>A0ABD3EUT1</accession>
<evidence type="ECO:0000313" key="2">
    <source>
        <dbReference type="EMBL" id="KAL3658288.1"/>
    </source>
</evidence>
<reference evidence="2 3" key="1">
    <citation type="submission" date="2024-09" db="EMBL/GenBank/DDBJ databases">
        <title>Genome sequencing and assembly of Phytophthora oleae, isolate VK10A, causative agent of rot of olive drupes.</title>
        <authorList>
            <person name="Conti Taguali S."/>
            <person name="Riolo M."/>
            <person name="La Spada F."/>
            <person name="Cacciola S.O."/>
            <person name="Dionisio G."/>
        </authorList>
    </citation>
    <scope>NUCLEOTIDE SEQUENCE [LARGE SCALE GENOMIC DNA]</scope>
    <source>
        <strain evidence="2 3">VK10A</strain>
    </source>
</reference>
<feature type="compositionally biased region" description="Basic and acidic residues" evidence="1">
    <location>
        <begin position="1"/>
        <end position="11"/>
    </location>
</feature>
<evidence type="ECO:0000313" key="3">
    <source>
        <dbReference type="Proteomes" id="UP001632037"/>
    </source>
</evidence>
<gene>
    <name evidence="2" type="ORF">V7S43_016677</name>
</gene>
<name>A0ABD3EUT1_9STRA</name>
<feature type="region of interest" description="Disordered" evidence="1">
    <location>
        <begin position="1"/>
        <end position="23"/>
    </location>
</feature>
<dbReference type="AlphaFoldDB" id="A0ABD3EUT1"/>
<keyword evidence="3" id="KW-1185">Reference proteome</keyword>
<dbReference type="Proteomes" id="UP001632037">
    <property type="component" value="Unassembled WGS sequence"/>
</dbReference>
<comment type="caution">
    <text evidence="2">The sequence shown here is derived from an EMBL/GenBank/DDBJ whole genome shotgun (WGS) entry which is preliminary data.</text>
</comment>
<evidence type="ECO:0000256" key="1">
    <source>
        <dbReference type="SAM" id="MobiDB-lite"/>
    </source>
</evidence>
<sequence>MRDGMVMEADKISNSTEDEGTPANAFETHVGTFWGLLSTRPYMRAKLELIRALSTIPSQPVLEAALEESLEYMRLCRNDNLGIRKGIPMFMLMLGKYQEAYDVIK</sequence>
<dbReference type="EMBL" id="JBIMZQ010000055">
    <property type="protein sequence ID" value="KAL3658288.1"/>
    <property type="molecule type" value="Genomic_DNA"/>
</dbReference>
<protein>
    <submittedName>
        <fullName evidence="2">Uncharacterized protein</fullName>
    </submittedName>
</protein>
<proteinExistence type="predicted"/>